<feature type="transmembrane region" description="Helical" evidence="8">
    <location>
        <begin position="37"/>
        <end position="59"/>
    </location>
</feature>
<dbReference type="GO" id="GO:0008324">
    <property type="term" value="F:monoatomic cation transmembrane transporter activity"/>
    <property type="evidence" value="ECO:0007669"/>
    <property type="project" value="TreeGrafter"/>
</dbReference>
<dbReference type="OrthoDB" id="407410at2759"/>
<keyword evidence="11" id="KW-1185">Reference proteome</keyword>
<reference key="2">
    <citation type="submission" date="2011-08" db="EMBL/GenBank/DDBJ databases">
        <title>Genome sequence of Naumovozyma castellii.</title>
        <authorList>
            <person name="Gordon J.L."/>
            <person name="Armisen D."/>
            <person name="Proux-Wera E."/>
            <person name="OhEigeartaigh S.S."/>
            <person name="Byrne K.P."/>
            <person name="Wolfe K.H."/>
        </authorList>
    </citation>
    <scope>NUCLEOTIDE SEQUENCE</scope>
    <source>
        <strain>Type strain:CBS 4309</strain>
    </source>
</reference>
<feature type="transmembrane region" description="Helical" evidence="8">
    <location>
        <begin position="610"/>
        <end position="636"/>
    </location>
</feature>
<dbReference type="InterPro" id="IPR051359">
    <property type="entry name" value="CaCA_antiporter"/>
</dbReference>
<dbReference type="RefSeq" id="XP_003675614.1">
    <property type="nucleotide sequence ID" value="XM_003675566.1"/>
</dbReference>
<sequence>MNKFQRWLFVIGIYTTNITIFIISWRFRLHFTNLWEFYVSPLILIASFIILGLVTADFLTPSLSHISRDILHISDRISGMTLLALGNAIPDITSTYQSMNSHVTALALGELVGGIFFLLTVVIGSMGLVGNKIHVCSSKSEINVERGIDINSTQKCDQEKHELISYDRTNYVQDLAVFIIMIIICCAFLYNEELEFWECVTMVIFYCLYVIRLVFMHKSAMKLLPSLNFDSSSSHDLTPNQSGHERNMSRFVQGIQQRRSDLKKRIRKQIRSTYHGWVKMSLDDCLQVWENERLSNKKPLISDTVVGSEVEDEDENALATDGERVGLQRRTVSYQEPVAQSRKLDSPHVIIPSRPEEQDVLSSTVSNKSEPPKYLNLPKTRPPAHKFPSSDHIPDLCTNYYGAIDPQDAVTGNAPTSPLASSVMSTEIISNLSRVSKLHYYLVSDECTSSVYFSNSEFFTLVFVTPISLYLHLLIPLREVTYSGLIPDIPMDILQLFQLSMSPIVSSYFVSEEVPILAIVSSIFVSIILIWRWKYGIVKYNSEIISIMGFIMSLVTISYQVHLVVQTLTKWVEMFHISESILGLTIFAWGNSIGDLISNVTFVKIGIVDIALGACFGSPLLSFLFGIGFDGILIMLKRYYRSDDNLSFWKYKIEFDADYNLFFSCLGIVIAFLILSIGVPLNNWTIDRKISTLLILLYCVVLVINIYVEINS</sequence>
<feature type="region of interest" description="Disordered" evidence="7">
    <location>
        <begin position="356"/>
        <end position="386"/>
    </location>
</feature>
<dbReference type="GO" id="GO:0005783">
    <property type="term" value="C:endoplasmic reticulum"/>
    <property type="evidence" value="ECO:0007669"/>
    <property type="project" value="EnsemblFungi"/>
</dbReference>
<feature type="compositionally biased region" description="Polar residues" evidence="7">
    <location>
        <begin position="360"/>
        <end position="369"/>
    </location>
</feature>
<name>G0VCN8_NAUCA</name>
<keyword evidence="4 8" id="KW-0812">Transmembrane</keyword>
<gene>
    <name evidence="10" type="primary">NCAS0C02580</name>
    <name evidence="10" type="ordered locus">NCAS_0C02580</name>
</gene>
<feature type="transmembrane region" description="Helical" evidence="8">
    <location>
        <begin position="196"/>
        <end position="215"/>
    </location>
</feature>
<feature type="transmembrane region" description="Helical" evidence="8">
    <location>
        <begin position="171"/>
        <end position="190"/>
    </location>
</feature>
<dbReference type="FunCoup" id="G0VCN8">
    <property type="interactions" value="240"/>
</dbReference>
<dbReference type="PANTHER" id="PTHR12266:SF0">
    <property type="entry name" value="MITOCHONDRIAL SODIUM_CALCIUM EXCHANGER PROTEIN"/>
    <property type="match status" value="1"/>
</dbReference>
<evidence type="ECO:0000256" key="7">
    <source>
        <dbReference type="SAM" id="MobiDB-lite"/>
    </source>
</evidence>
<dbReference type="eggNOG" id="KOG2399">
    <property type="taxonomic scope" value="Eukaryota"/>
</dbReference>
<reference evidence="10 11" key="1">
    <citation type="journal article" date="2011" name="Proc. Natl. Acad. Sci. U.S.A.">
        <title>Evolutionary erosion of yeast sex chromosomes by mating-type switching accidents.</title>
        <authorList>
            <person name="Gordon J.L."/>
            <person name="Armisen D."/>
            <person name="Proux-Wera E."/>
            <person name="Oheigeartaigh S.S."/>
            <person name="Byrne K.P."/>
            <person name="Wolfe K.H."/>
        </authorList>
    </citation>
    <scope>NUCLEOTIDE SEQUENCE [LARGE SCALE GENOMIC DNA]</scope>
    <source>
        <strain evidence="11">ATCC 76901 / BCRC 22586 / CBS 4309 / NBRC 1992 / NRRL Y-12630</strain>
    </source>
</reference>
<evidence type="ECO:0000256" key="4">
    <source>
        <dbReference type="ARBA" id="ARBA00022692"/>
    </source>
</evidence>
<feature type="domain" description="Sodium/calcium exchanger membrane region" evidence="9">
    <location>
        <begin position="42"/>
        <end position="213"/>
    </location>
</feature>
<keyword evidence="6 8" id="KW-0472">Membrane</keyword>
<feature type="transmembrane region" description="Helical" evidence="8">
    <location>
        <begin position="690"/>
        <end position="708"/>
    </location>
</feature>
<evidence type="ECO:0000313" key="11">
    <source>
        <dbReference type="Proteomes" id="UP000001640"/>
    </source>
</evidence>
<dbReference type="GO" id="GO:0097720">
    <property type="term" value="P:calcineurin-mediated signaling"/>
    <property type="evidence" value="ECO:0007669"/>
    <property type="project" value="EnsemblFungi"/>
</dbReference>
<keyword evidence="3" id="KW-0813">Transport</keyword>
<feature type="transmembrane region" description="Helical" evidence="8">
    <location>
        <begin position="545"/>
        <end position="565"/>
    </location>
</feature>
<dbReference type="EMBL" id="HE576754">
    <property type="protein sequence ID" value="CCC69248.1"/>
    <property type="molecule type" value="Genomic_DNA"/>
</dbReference>
<dbReference type="Pfam" id="PF01699">
    <property type="entry name" value="Na_Ca_ex"/>
    <property type="match status" value="2"/>
</dbReference>
<organism evidence="10 11">
    <name type="scientific">Naumovozyma castellii</name>
    <name type="common">Yeast</name>
    <name type="synonym">Saccharomyces castellii</name>
    <dbReference type="NCBI Taxonomy" id="27288"/>
    <lineage>
        <taxon>Eukaryota</taxon>
        <taxon>Fungi</taxon>
        <taxon>Dikarya</taxon>
        <taxon>Ascomycota</taxon>
        <taxon>Saccharomycotina</taxon>
        <taxon>Saccharomycetes</taxon>
        <taxon>Saccharomycetales</taxon>
        <taxon>Saccharomycetaceae</taxon>
        <taxon>Naumovozyma</taxon>
    </lineage>
</organism>
<dbReference type="InterPro" id="IPR044880">
    <property type="entry name" value="NCX_ion-bd_dom_sf"/>
</dbReference>
<dbReference type="GeneID" id="96902831"/>
<feature type="domain" description="Sodium/calcium exchanger membrane region" evidence="9">
    <location>
        <begin position="546"/>
        <end position="706"/>
    </location>
</feature>
<keyword evidence="5 8" id="KW-1133">Transmembrane helix</keyword>
<dbReference type="InterPro" id="IPR004837">
    <property type="entry name" value="NaCa_Exmemb"/>
</dbReference>
<evidence type="ECO:0000256" key="1">
    <source>
        <dbReference type="ARBA" id="ARBA00004141"/>
    </source>
</evidence>
<protein>
    <recommendedName>
        <fullName evidence="9">Sodium/calcium exchanger membrane region domain-containing protein</fullName>
    </recommendedName>
</protein>
<dbReference type="GO" id="GO:0016020">
    <property type="term" value="C:membrane"/>
    <property type="evidence" value="ECO:0007669"/>
    <property type="project" value="UniProtKB-SubCell"/>
</dbReference>
<evidence type="ECO:0000256" key="8">
    <source>
        <dbReference type="SAM" id="Phobius"/>
    </source>
</evidence>
<dbReference type="Proteomes" id="UP000001640">
    <property type="component" value="Chromosome 3"/>
</dbReference>
<evidence type="ECO:0000259" key="9">
    <source>
        <dbReference type="Pfam" id="PF01699"/>
    </source>
</evidence>
<accession>G0VCN8</accession>
<evidence type="ECO:0000256" key="3">
    <source>
        <dbReference type="ARBA" id="ARBA00022448"/>
    </source>
</evidence>
<evidence type="ECO:0000256" key="5">
    <source>
        <dbReference type="ARBA" id="ARBA00022989"/>
    </source>
</evidence>
<evidence type="ECO:0000313" key="10">
    <source>
        <dbReference type="EMBL" id="CCC69248.1"/>
    </source>
</evidence>
<dbReference type="OMA" id="AANYFCS"/>
<dbReference type="HOGENOM" id="CLU_004979_2_1_1"/>
<feature type="transmembrane region" description="Helical" evidence="8">
    <location>
        <begin position="514"/>
        <end position="533"/>
    </location>
</feature>
<dbReference type="GO" id="GO:0006874">
    <property type="term" value="P:intracellular calcium ion homeostasis"/>
    <property type="evidence" value="ECO:0007669"/>
    <property type="project" value="TreeGrafter"/>
</dbReference>
<feature type="transmembrane region" description="Helical" evidence="8">
    <location>
        <begin position="7"/>
        <end position="25"/>
    </location>
</feature>
<feature type="transmembrane region" description="Helical" evidence="8">
    <location>
        <begin position="458"/>
        <end position="475"/>
    </location>
</feature>
<proteinExistence type="inferred from homology"/>
<dbReference type="Gene3D" id="1.20.1420.30">
    <property type="entry name" value="NCX, central ion-binding region"/>
    <property type="match status" value="2"/>
</dbReference>
<comment type="subcellular location">
    <subcellularLocation>
        <location evidence="1">Membrane</location>
        <topology evidence="1">Multi-pass membrane protein</topology>
    </subcellularLocation>
</comment>
<evidence type="ECO:0000256" key="2">
    <source>
        <dbReference type="ARBA" id="ARBA00008170"/>
    </source>
</evidence>
<evidence type="ECO:0000256" key="6">
    <source>
        <dbReference type="ARBA" id="ARBA00023136"/>
    </source>
</evidence>
<dbReference type="PANTHER" id="PTHR12266">
    <property type="entry name" value="NA+/CA2+ K+ INDEPENDENT EXCHANGER"/>
    <property type="match status" value="1"/>
</dbReference>
<dbReference type="STRING" id="1064592.G0VCN8"/>
<feature type="transmembrane region" description="Helical" evidence="8">
    <location>
        <begin position="111"/>
        <end position="130"/>
    </location>
</feature>
<feature type="transmembrane region" description="Helical" evidence="8">
    <location>
        <begin position="657"/>
        <end position="678"/>
    </location>
</feature>
<dbReference type="InParanoid" id="G0VCN8"/>
<dbReference type="KEGG" id="ncs:NCAS_0C02580"/>
<dbReference type="AlphaFoldDB" id="G0VCN8"/>
<comment type="similarity">
    <text evidence="2">Belongs to the Ca(2+):cation antiporter (CaCA) (TC 2.A.19) family.</text>
</comment>
<dbReference type="GO" id="GO:0005794">
    <property type="term" value="C:Golgi apparatus"/>
    <property type="evidence" value="ECO:0007669"/>
    <property type="project" value="EnsemblFungi"/>
</dbReference>